<dbReference type="EMBL" id="FO818640">
    <property type="protein sequence ID" value="CDM92842.1"/>
    <property type="molecule type" value="Genomic_DNA"/>
</dbReference>
<evidence type="ECO:0000256" key="3">
    <source>
        <dbReference type="ARBA" id="ARBA00023172"/>
    </source>
</evidence>
<dbReference type="PANTHER" id="PTHR30629">
    <property type="entry name" value="PROPHAGE INTEGRASE"/>
    <property type="match status" value="1"/>
</dbReference>
<protein>
    <submittedName>
        <fullName evidence="5">Tyrosine recombinase, XerD-like</fullName>
    </submittedName>
</protein>
<organism evidence="5 6">
    <name type="scientific">Limnospira indica PCC 8005</name>
    <dbReference type="NCBI Taxonomy" id="376219"/>
    <lineage>
        <taxon>Bacteria</taxon>
        <taxon>Bacillati</taxon>
        <taxon>Cyanobacteriota</taxon>
        <taxon>Cyanophyceae</taxon>
        <taxon>Oscillatoriophycideae</taxon>
        <taxon>Oscillatoriales</taxon>
        <taxon>Sirenicapillariaceae</taxon>
        <taxon>Limnospira</taxon>
    </lineage>
</organism>
<feature type="domain" description="Tyr recombinase" evidence="4">
    <location>
        <begin position="196"/>
        <end position="384"/>
    </location>
</feature>
<dbReference type="RefSeq" id="WP_008056697.1">
    <property type="nucleotide sequence ID" value="NZ_FO818640.1"/>
</dbReference>
<gene>
    <name evidence="5" type="ORF">ARTHRO_10515</name>
</gene>
<evidence type="ECO:0000259" key="4">
    <source>
        <dbReference type="PROSITE" id="PS51898"/>
    </source>
</evidence>
<dbReference type="PROSITE" id="PS51898">
    <property type="entry name" value="TYR_RECOMBINASE"/>
    <property type="match status" value="1"/>
</dbReference>
<dbReference type="InterPro" id="IPR011010">
    <property type="entry name" value="DNA_brk_join_enz"/>
</dbReference>
<dbReference type="Pfam" id="PF12167">
    <property type="entry name" value="Arm-DNA-bind_2"/>
    <property type="match status" value="1"/>
</dbReference>
<dbReference type="AlphaFoldDB" id="A0A9P1NWR7"/>
<evidence type="ECO:0000256" key="1">
    <source>
        <dbReference type="ARBA" id="ARBA00008857"/>
    </source>
</evidence>
<dbReference type="PANTHER" id="PTHR30629:SF2">
    <property type="entry name" value="PROPHAGE INTEGRASE INTS-RELATED"/>
    <property type="match status" value="1"/>
</dbReference>
<proteinExistence type="inferred from homology"/>
<accession>A0A9P1NWR7</accession>
<dbReference type="InterPro" id="IPR050808">
    <property type="entry name" value="Phage_Integrase"/>
</dbReference>
<reference evidence="5 6" key="1">
    <citation type="submission" date="2014-02" db="EMBL/GenBank/DDBJ databases">
        <authorList>
            <person name="Genoscope - CEA"/>
        </authorList>
    </citation>
    <scope>NUCLEOTIDE SEQUENCE [LARGE SCALE GENOMIC DNA]</scope>
    <source>
        <strain evidence="5 6">PCC 8005</strain>
    </source>
</reference>
<dbReference type="InterPro" id="IPR002104">
    <property type="entry name" value="Integrase_catalytic"/>
</dbReference>
<comment type="similarity">
    <text evidence="1">Belongs to the 'phage' integrase family.</text>
</comment>
<sequence length="384" mass="44478">MKNQSSKRHKGKVNVHDCNGVLRIGLPRHLFPGQRKYIYLGLQDTPDNRELAEAKAKEIESDIVYERFDYTLKKYKQQPPPNQDEVKITTLQYLYYEYINTRKKTVRPGTWNNNYMVALRHIQRSPFCNGDISMIIGQDVFDWAIQNLTIDTTSRLMTQLNACFKWAIEKRLVSEPSPFKDLSAKADRLKKASDSDEINPFTANERDRIIQVFDSDPLHSHYSLYVRFCFFTGCRPSEAIALRWSDVAADLSQITFSSVIVRGEGGRKRCDGLKSQTRRDFPCNEQVQTILREARSQKHSEIVFPSKTGKPIQDCNFGKRHWHPVLKKTRIKQRKPYQMRHTFITLCLDVGIDAKDVAAWVGNSPQVIYQNYAGRNRGLSIPKL</sequence>
<evidence type="ECO:0000256" key="2">
    <source>
        <dbReference type="ARBA" id="ARBA00022908"/>
    </source>
</evidence>
<dbReference type="GO" id="GO:0015074">
    <property type="term" value="P:DNA integration"/>
    <property type="evidence" value="ECO:0007669"/>
    <property type="project" value="UniProtKB-KW"/>
</dbReference>
<dbReference type="InterPro" id="IPR013762">
    <property type="entry name" value="Integrase-like_cat_sf"/>
</dbReference>
<dbReference type="CDD" id="cd01189">
    <property type="entry name" value="INT_ICEBs1_C_like"/>
    <property type="match status" value="1"/>
</dbReference>
<evidence type="ECO:0000313" key="6">
    <source>
        <dbReference type="Proteomes" id="UP000032946"/>
    </source>
</evidence>
<keyword evidence="2" id="KW-0229">DNA integration</keyword>
<dbReference type="GO" id="GO:0006310">
    <property type="term" value="P:DNA recombination"/>
    <property type="evidence" value="ECO:0007669"/>
    <property type="project" value="UniProtKB-KW"/>
</dbReference>
<keyword evidence="3" id="KW-0233">DNA recombination</keyword>
<keyword evidence="6" id="KW-1185">Reference proteome</keyword>
<name>A0A9P1NWR7_9CYAN</name>
<dbReference type="GO" id="GO:0003677">
    <property type="term" value="F:DNA binding"/>
    <property type="evidence" value="ECO:0007669"/>
    <property type="project" value="InterPro"/>
</dbReference>
<dbReference type="Pfam" id="PF00589">
    <property type="entry name" value="Phage_integrase"/>
    <property type="match status" value="1"/>
</dbReference>
<dbReference type="Proteomes" id="UP000032946">
    <property type="component" value="Chromosome"/>
</dbReference>
<evidence type="ECO:0000313" key="5">
    <source>
        <dbReference type="EMBL" id="CDM92842.1"/>
    </source>
</evidence>
<dbReference type="SUPFAM" id="SSF56349">
    <property type="entry name" value="DNA breaking-rejoining enzymes"/>
    <property type="match status" value="1"/>
</dbReference>
<dbReference type="InterPro" id="IPR022000">
    <property type="entry name" value="Min27-like_integrase_DNA_bind"/>
</dbReference>
<dbReference type="Gene3D" id="1.10.443.10">
    <property type="entry name" value="Intergrase catalytic core"/>
    <property type="match status" value="1"/>
</dbReference>